<gene>
    <name evidence="2" type="primary">LOC112686491</name>
</gene>
<dbReference type="InterPro" id="IPR027417">
    <property type="entry name" value="P-loop_NTPase"/>
</dbReference>
<dbReference type="GeneID" id="112686491"/>
<name>A0A8B8FUR0_9HEMI</name>
<dbReference type="PANTHER" id="PTHR23274:SF51">
    <property type="entry name" value="OS03G0423850 PROTEIN"/>
    <property type="match status" value="1"/>
</dbReference>
<protein>
    <submittedName>
        <fullName evidence="2">Uncharacterized protein LOC112686491</fullName>
    </submittedName>
</protein>
<dbReference type="PANTHER" id="PTHR23274">
    <property type="entry name" value="DNA HELICASE-RELATED"/>
    <property type="match status" value="1"/>
</dbReference>
<dbReference type="Proteomes" id="UP000694846">
    <property type="component" value="Unplaced"/>
</dbReference>
<dbReference type="SUPFAM" id="SSF52540">
    <property type="entry name" value="P-loop containing nucleoside triphosphate hydrolases"/>
    <property type="match status" value="1"/>
</dbReference>
<evidence type="ECO:0000313" key="2">
    <source>
        <dbReference type="RefSeq" id="XP_025414552.1"/>
    </source>
</evidence>
<dbReference type="OrthoDB" id="6590976at2759"/>
<proteinExistence type="predicted"/>
<reference evidence="2" key="1">
    <citation type="submission" date="2025-08" db="UniProtKB">
        <authorList>
            <consortium name="RefSeq"/>
        </authorList>
    </citation>
    <scope>IDENTIFICATION</scope>
    <source>
        <tissue evidence="2">Whole body</tissue>
    </source>
</reference>
<dbReference type="GO" id="GO:0006260">
    <property type="term" value="P:DNA replication"/>
    <property type="evidence" value="ECO:0007669"/>
    <property type="project" value="TreeGrafter"/>
</dbReference>
<organism evidence="1 2">
    <name type="scientific">Sipha flava</name>
    <name type="common">yellow sugarcane aphid</name>
    <dbReference type="NCBI Taxonomy" id="143950"/>
    <lineage>
        <taxon>Eukaryota</taxon>
        <taxon>Metazoa</taxon>
        <taxon>Ecdysozoa</taxon>
        <taxon>Arthropoda</taxon>
        <taxon>Hexapoda</taxon>
        <taxon>Insecta</taxon>
        <taxon>Pterygota</taxon>
        <taxon>Neoptera</taxon>
        <taxon>Paraneoptera</taxon>
        <taxon>Hemiptera</taxon>
        <taxon>Sternorrhyncha</taxon>
        <taxon>Aphidomorpha</taxon>
        <taxon>Aphidoidea</taxon>
        <taxon>Aphididae</taxon>
        <taxon>Sipha</taxon>
    </lineage>
</organism>
<keyword evidence="1" id="KW-1185">Reference proteome</keyword>
<dbReference type="GO" id="GO:0005657">
    <property type="term" value="C:replication fork"/>
    <property type="evidence" value="ECO:0007669"/>
    <property type="project" value="TreeGrafter"/>
</dbReference>
<accession>A0A8B8FUR0</accession>
<dbReference type="AlphaFoldDB" id="A0A8B8FUR0"/>
<sequence>MLISTDYPFEFKRIQFPLKVCFAMTINKSQRQSLSMAGIDLRELCFSHGQLYVACSRVSSASSLVILAPKGSTKNTVYKEVLK</sequence>
<evidence type="ECO:0000313" key="1">
    <source>
        <dbReference type="Proteomes" id="UP000694846"/>
    </source>
</evidence>
<dbReference type="RefSeq" id="XP_025414552.1">
    <property type="nucleotide sequence ID" value="XM_025558767.1"/>
</dbReference>